<keyword evidence="1" id="KW-0812">Transmembrane</keyword>
<dbReference type="STRING" id="1852522.SAMN06295960_1419"/>
<evidence type="ECO:0000313" key="3">
    <source>
        <dbReference type="Proteomes" id="UP000193834"/>
    </source>
</evidence>
<keyword evidence="1" id="KW-1133">Transmembrane helix</keyword>
<dbReference type="Proteomes" id="UP000193834">
    <property type="component" value="Unassembled WGS sequence"/>
</dbReference>
<evidence type="ECO:0000256" key="1">
    <source>
        <dbReference type="SAM" id="Phobius"/>
    </source>
</evidence>
<gene>
    <name evidence="2" type="ORF">SAMN06295960_1419</name>
</gene>
<proteinExistence type="predicted"/>
<organism evidence="2 3">
    <name type="scientific">Paenibacillus aquistagni</name>
    <dbReference type="NCBI Taxonomy" id="1852522"/>
    <lineage>
        <taxon>Bacteria</taxon>
        <taxon>Bacillati</taxon>
        <taxon>Bacillota</taxon>
        <taxon>Bacilli</taxon>
        <taxon>Bacillales</taxon>
        <taxon>Paenibacillaceae</taxon>
        <taxon>Paenibacillus</taxon>
    </lineage>
</organism>
<feature type="transmembrane region" description="Helical" evidence="1">
    <location>
        <begin position="61"/>
        <end position="89"/>
    </location>
</feature>
<sequence>MTNAKIMKWITGACEVFLGIPVLGGLIIISTAYAPLVIMFILHVITWILSSKENEPKYGSALGIVTSLIAWIPIVGMIMHIVTGIVLLFSAARKNHTNRSNTYIGM</sequence>
<evidence type="ECO:0000313" key="2">
    <source>
        <dbReference type="EMBL" id="SMG25140.1"/>
    </source>
</evidence>
<feature type="transmembrane region" description="Helical" evidence="1">
    <location>
        <begin position="16"/>
        <end position="49"/>
    </location>
</feature>
<keyword evidence="1" id="KW-0472">Membrane</keyword>
<dbReference type="EMBL" id="FXAZ01000001">
    <property type="protein sequence ID" value="SMG25140.1"/>
    <property type="molecule type" value="Genomic_DNA"/>
</dbReference>
<dbReference type="RefSeq" id="WP_085493561.1">
    <property type="nucleotide sequence ID" value="NZ_FXAZ01000001.1"/>
</dbReference>
<keyword evidence="3" id="KW-1185">Reference proteome</keyword>
<dbReference type="AlphaFoldDB" id="A0A1X7JDE9"/>
<protein>
    <submittedName>
        <fullName evidence="2">Uncharacterized protein</fullName>
    </submittedName>
</protein>
<dbReference type="OrthoDB" id="1925744at2"/>
<accession>A0A1X7JDE9</accession>
<reference evidence="2 3" key="1">
    <citation type="submission" date="2017-04" db="EMBL/GenBank/DDBJ databases">
        <authorList>
            <person name="Afonso C.L."/>
            <person name="Miller P.J."/>
            <person name="Scott M.A."/>
            <person name="Spackman E."/>
            <person name="Goraichik I."/>
            <person name="Dimitrov K.M."/>
            <person name="Suarez D.L."/>
            <person name="Swayne D.E."/>
        </authorList>
    </citation>
    <scope>NUCLEOTIDE SEQUENCE [LARGE SCALE GENOMIC DNA]</scope>
    <source>
        <strain evidence="2 3">11</strain>
    </source>
</reference>
<name>A0A1X7JDE9_9BACL</name>